<organism evidence="1 2">
    <name type="scientific">Teratosphaeria nubilosa</name>
    <dbReference type="NCBI Taxonomy" id="161662"/>
    <lineage>
        <taxon>Eukaryota</taxon>
        <taxon>Fungi</taxon>
        <taxon>Dikarya</taxon>
        <taxon>Ascomycota</taxon>
        <taxon>Pezizomycotina</taxon>
        <taxon>Dothideomycetes</taxon>
        <taxon>Dothideomycetidae</taxon>
        <taxon>Mycosphaerellales</taxon>
        <taxon>Teratosphaeriaceae</taxon>
        <taxon>Teratosphaeria</taxon>
    </lineage>
</organism>
<dbReference type="Gene3D" id="1.10.150.720">
    <property type="entry name" value="Haloacid dehalogenase-like hydrolase"/>
    <property type="match status" value="1"/>
</dbReference>
<dbReference type="InterPro" id="IPR036412">
    <property type="entry name" value="HAD-like_sf"/>
</dbReference>
<proteinExistence type="predicted"/>
<dbReference type="InterPro" id="IPR051828">
    <property type="entry name" value="HAD-like_hydrolase_domain"/>
</dbReference>
<dbReference type="PANTHER" id="PTHR46191">
    <property type="match status" value="1"/>
</dbReference>
<protein>
    <submittedName>
        <fullName evidence="1">Haloacid dehalogenase-like hydrolase</fullName>
    </submittedName>
</protein>
<dbReference type="PANTHER" id="PTHR46191:SF2">
    <property type="entry name" value="HALOACID DEHALOGENASE-LIKE HYDROLASE DOMAIN-CONTAINING PROTEIN 3"/>
    <property type="match status" value="1"/>
</dbReference>
<dbReference type="Proteomes" id="UP000799436">
    <property type="component" value="Unassembled WGS sequence"/>
</dbReference>
<evidence type="ECO:0000313" key="2">
    <source>
        <dbReference type="Proteomes" id="UP000799436"/>
    </source>
</evidence>
<dbReference type="AlphaFoldDB" id="A0A6G1L9U9"/>
<dbReference type="OrthoDB" id="444127at2759"/>
<keyword evidence="2" id="KW-1185">Reference proteome</keyword>
<evidence type="ECO:0000313" key="1">
    <source>
        <dbReference type="EMBL" id="KAF2769625.1"/>
    </source>
</evidence>
<dbReference type="Pfam" id="PF00702">
    <property type="entry name" value="Hydrolase"/>
    <property type="match status" value="1"/>
</dbReference>
<accession>A0A6G1L9U9</accession>
<sequence>MPPPRQRHLLLCFDAFGTLFRPKRPIAQQYSEVARSLGLSGFTDEQVMESFKVAFRKEAKANPNFGKSNGMDARAWWRNIIHNTFLPLVGANQPFHKDLAPRLIHRFSSAEGYDLVPGAVELLRSLRRHPPSGVEHLTIGVITNSDDRVPDVLSSLGLKTSPYRYGSEPPHKSAPHEQVDVDFAVMSYDAGHEKPDRRIFEAAESMLSVIPSTAGMEVGEFEKVYVGDEYEKDVKGADRAGWYAVLVPKEDGSVDTPSDVEVLDESAASGTLLDILRSGRSKVAVDGMRTLARLLTGPS</sequence>
<dbReference type="Gene3D" id="3.40.50.1000">
    <property type="entry name" value="HAD superfamily/HAD-like"/>
    <property type="match status" value="1"/>
</dbReference>
<gene>
    <name evidence="1" type="ORF">EJ03DRAFT_351128</name>
</gene>
<reference evidence="1" key="1">
    <citation type="journal article" date="2020" name="Stud. Mycol.">
        <title>101 Dothideomycetes genomes: a test case for predicting lifestyles and emergence of pathogens.</title>
        <authorList>
            <person name="Haridas S."/>
            <person name="Albert R."/>
            <person name="Binder M."/>
            <person name="Bloem J."/>
            <person name="Labutti K."/>
            <person name="Salamov A."/>
            <person name="Andreopoulos B."/>
            <person name="Baker S."/>
            <person name="Barry K."/>
            <person name="Bills G."/>
            <person name="Bluhm B."/>
            <person name="Cannon C."/>
            <person name="Castanera R."/>
            <person name="Culley D."/>
            <person name="Daum C."/>
            <person name="Ezra D."/>
            <person name="Gonzalez J."/>
            <person name="Henrissat B."/>
            <person name="Kuo A."/>
            <person name="Liang C."/>
            <person name="Lipzen A."/>
            <person name="Lutzoni F."/>
            <person name="Magnuson J."/>
            <person name="Mondo S."/>
            <person name="Nolan M."/>
            <person name="Ohm R."/>
            <person name="Pangilinan J."/>
            <person name="Park H.-J."/>
            <person name="Ramirez L."/>
            <person name="Alfaro M."/>
            <person name="Sun H."/>
            <person name="Tritt A."/>
            <person name="Yoshinaga Y."/>
            <person name="Zwiers L.-H."/>
            <person name="Turgeon B."/>
            <person name="Goodwin S."/>
            <person name="Spatafora J."/>
            <person name="Crous P."/>
            <person name="Grigoriev I."/>
        </authorList>
    </citation>
    <scope>NUCLEOTIDE SEQUENCE</scope>
    <source>
        <strain evidence="1">CBS 116005</strain>
    </source>
</reference>
<dbReference type="GO" id="GO:0016787">
    <property type="term" value="F:hydrolase activity"/>
    <property type="evidence" value="ECO:0007669"/>
    <property type="project" value="UniProtKB-KW"/>
</dbReference>
<dbReference type="InterPro" id="IPR044924">
    <property type="entry name" value="HAD-SF_hydro_IA_REG-2-like_cap"/>
</dbReference>
<dbReference type="GO" id="GO:0005634">
    <property type="term" value="C:nucleus"/>
    <property type="evidence" value="ECO:0007669"/>
    <property type="project" value="TreeGrafter"/>
</dbReference>
<dbReference type="InterPro" id="IPR023214">
    <property type="entry name" value="HAD_sf"/>
</dbReference>
<name>A0A6G1L9U9_9PEZI</name>
<dbReference type="SUPFAM" id="SSF56784">
    <property type="entry name" value="HAD-like"/>
    <property type="match status" value="1"/>
</dbReference>
<dbReference type="EMBL" id="ML995832">
    <property type="protein sequence ID" value="KAF2769625.1"/>
    <property type="molecule type" value="Genomic_DNA"/>
</dbReference>
<keyword evidence="1" id="KW-0378">Hydrolase</keyword>